<dbReference type="Proteomes" id="UP000324767">
    <property type="component" value="Unassembled WGS sequence"/>
</dbReference>
<dbReference type="NCBIfam" id="TIGR01787">
    <property type="entry name" value="squalene_cyclas"/>
    <property type="match status" value="1"/>
</dbReference>
<dbReference type="InterPro" id="IPR018333">
    <property type="entry name" value="Squalene_cyclase"/>
</dbReference>
<protein>
    <recommendedName>
        <fullName evidence="3">Terpene cyclase/mutase family member</fullName>
        <ecNumber evidence="3">5.4.99.-</ecNumber>
    </recommendedName>
</protein>
<organism evidence="6 7">
    <name type="scientific">Lasallia pustulata</name>
    <dbReference type="NCBI Taxonomy" id="136370"/>
    <lineage>
        <taxon>Eukaryota</taxon>
        <taxon>Fungi</taxon>
        <taxon>Dikarya</taxon>
        <taxon>Ascomycota</taxon>
        <taxon>Pezizomycotina</taxon>
        <taxon>Lecanoromycetes</taxon>
        <taxon>OSLEUM clade</taxon>
        <taxon>Umbilicariomycetidae</taxon>
        <taxon>Umbilicariales</taxon>
        <taxon>Umbilicariaceae</taxon>
        <taxon>Lasallia</taxon>
    </lineage>
</organism>
<dbReference type="InterPro" id="IPR006400">
    <property type="entry name" value="Hopene-cyclase"/>
</dbReference>
<dbReference type="PANTHER" id="PTHR11764:SF82">
    <property type="entry name" value="TERPENE CYCLASE_MUTASE FAMILY MEMBER"/>
    <property type="match status" value="1"/>
</dbReference>
<dbReference type="EMBL" id="VXIT01000002">
    <property type="protein sequence ID" value="KAA6415024.1"/>
    <property type="molecule type" value="Genomic_DNA"/>
</dbReference>
<sequence>MSPLMAKMGEIEDTCPPKATTDQTPLPSKMVDALLFSKSTRSLSLATRYAFDLAESDGHWCGELLSNVTITAEHVFFYQSLGLDLAVDGEAYQCYLLSQQNTDGSWGIAPDYPGDVSTTAEAYLALKILGVPESFPAMSRARTFIIGVGGLAKVRVFTRIFFAQFGLFPWDAVPQLPAEFILMPSQFPVNIYYLSSWARSTVIPLLIIRHHQPIYALPNGTSAGNNFLDELWLDAENKMVPYGPPLRDMLRNNLFAFIFGVIDMILSYLHGLRHFPLRRYARRQCVNWILERQEKTGDWAGIIPPMHAGIQALLLEGFTVEDARIRIAIEAIERFAWQDQNGKRIQACVSPVWDTVLMVRALCDAGVDREDKRLRQAVKWSKARQLLGPEGDWRVYNPKLAPGGFSFEYHNTWYPDVDDTAAAILAFIIQNPQSIESTCVASAADWTCGMQNSDGGWAAFDLDNNKLFLNEIPFSDMNSLCDPSSADVTGRILEAFGLMMQIARQEHIAPALLDRVVAASERAIVYLANTQESTGAWYGRWGVNYVYGTSNVLCGLAYFSQDDQLVQDMVTPAILWLKMVQNPDGGWGEVPESYKDPMRYGCGPSTASQTAWAIMGLLTHLLPTDEAVKKGVAYLVDSQTDTAGEGASWPERKYTGTGFPNHFYLGYTLYRHYFPVMALGRYVEAMRSFDEKQGIRISY</sequence>
<dbReference type="SFLD" id="SFLDG01016">
    <property type="entry name" value="Prenyltransferase_Like_2"/>
    <property type="match status" value="1"/>
</dbReference>
<evidence type="ECO:0000313" key="6">
    <source>
        <dbReference type="EMBL" id="KAA6415024.1"/>
    </source>
</evidence>
<evidence type="ECO:0000256" key="1">
    <source>
        <dbReference type="ARBA" id="ARBA00022737"/>
    </source>
</evidence>
<dbReference type="GO" id="GO:0005811">
    <property type="term" value="C:lipid droplet"/>
    <property type="evidence" value="ECO:0007669"/>
    <property type="project" value="InterPro"/>
</dbReference>
<dbReference type="AlphaFoldDB" id="A0A5M8Q208"/>
<dbReference type="GO" id="GO:0016866">
    <property type="term" value="F:intramolecular transferase activity"/>
    <property type="evidence" value="ECO:0007669"/>
    <property type="project" value="InterPro"/>
</dbReference>
<dbReference type="InterPro" id="IPR032697">
    <property type="entry name" value="SQ_cyclase_N"/>
</dbReference>
<comment type="caution">
    <text evidence="6">The sequence shown here is derived from an EMBL/GenBank/DDBJ whole genome shotgun (WGS) entry which is preliminary data.</text>
</comment>
<dbReference type="SUPFAM" id="SSF48239">
    <property type="entry name" value="Terpenoid cyclases/Protein prenyltransferases"/>
    <property type="match status" value="2"/>
</dbReference>
<dbReference type="InterPro" id="IPR032696">
    <property type="entry name" value="SQ_cyclase_C"/>
</dbReference>
<accession>A0A5M8Q208</accession>
<feature type="domain" description="Squalene cyclase N-terminal" evidence="5">
    <location>
        <begin position="45"/>
        <end position="340"/>
    </location>
</feature>
<name>A0A5M8Q208_9LECA</name>
<evidence type="ECO:0000313" key="7">
    <source>
        <dbReference type="Proteomes" id="UP000324767"/>
    </source>
</evidence>
<dbReference type="GO" id="GO:0016104">
    <property type="term" value="P:triterpenoid biosynthetic process"/>
    <property type="evidence" value="ECO:0007669"/>
    <property type="project" value="InterPro"/>
</dbReference>
<dbReference type="CDD" id="cd02892">
    <property type="entry name" value="SQCY_1"/>
    <property type="match status" value="1"/>
</dbReference>
<keyword evidence="1" id="KW-0677">Repeat</keyword>
<evidence type="ECO:0000256" key="3">
    <source>
        <dbReference type="RuleBase" id="RU362003"/>
    </source>
</evidence>
<evidence type="ECO:0000256" key="2">
    <source>
        <dbReference type="ARBA" id="ARBA00023235"/>
    </source>
</evidence>
<dbReference type="NCBIfam" id="TIGR01507">
    <property type="entry name" value="hopene_cyclase"/>
    <property type="match status" value="1"/>
</dbReference>
<evidence type="ECO:0000259" key="4">
    <source>
        <dbReference type="Pfam" id="PF13243"/>
    </source>
</evidence>
<dbReference type="Pfam" id="PF13249">
    <property type="entry name" value="SQHop_cyclase_N"/>
    <property type="match status" value="1"/>
</dbReference>
<comment type="similarity">
    <text evidence="3">Belongs to the terpene cyclase/mutase family.</text>
</comment>
<dbReference type="Gene3D" id="1.50.10.20">
    <property type="match status" value="2"/>
</dbReference>
<dbReference type="PANTHER" id="PTHR11764">
    <property type="entry name" value="TERPENE CYCLASE/MUTASE FAMILY MEMBER"/>
    <property type="match status" value="1"/>
</dbReference>
<feature type="domain" description="Squalene cyclase C-terminal" evidence="4">
    <location>
        <begin position="349"/>
        <end position="683"/>
    </location>
</feature>
<proteinExistence type="inferred from homology"/>
<dbReference type="OrthoDB" id="21502at2759"/>
<keyword evidence="2 3" id="KW-0413">Isomerase</keyword>
<dbReference type="InterPro" id="IPR008930">
    <property type="entry name" value="Terpenoid_cyclase/PrenylTrfase"/>
</dbReference>
<evidence type="ECO:0000259" key="5">
    <source>
        <dbReference type="Pfam" id="PF13249"/>
    </source>
</evidence>
<gene>
    <name evidence="6" type="ORF">FRX48_01775</name>
</gene>
<dbReference type="Pfam" id="PF13243">
    <property type="entry name" value="SQHop_cyclase_C"/>
    <property type="match status" value="1"/>
</dbReference>
<reference evidence="6 7" key="1">
    <citation type="submission" date="2019-09" db="EMBL/GenBank/DDBJ databases">
        <title>The hologenome of the rock-dwelling lichen Lasallia pustulata.</title>
        <authorList>
            <person name="Greshake Tzovaras B."/>
            <person name="Segers F."/>
            <person name="Bicker A."/>
            <person name="Dal Grande F."/>
            <person name="Otte J."/>
            <person name="Hankeln T."/>
            <person name="Schmitt I."/>
            <person name="Ebersberger I."/>
        </authorList>
    </citation>
    <scope>NUCLEOTIDE SEQUENCE [LARGE SCALE GENOMIC DNA]</scope>
    <source>
        <strain evidence="6">A1-1</strain>
    </source>
</reference>
<dbReference type="EC" id="5.4.99.-" evidence="3"/>